<dbReference type="AlphaFoldDB" id="A0A2W1JQ83"/>
<gene>
    <name evidence="1" type="ORF">C1752_00008</name>
</gene>
<evidence type="ECO:0000313" key="1">
    <source>
        <dbReference type="EMBL" id="PZD75508.1"/>
    </source>
</evidence>
<evidence type="ECO:0000313" key="2">
    <source>
        <dbReference type="Proteomes" id="UP000248857"/>
    </source>
</evidence>
<dbReference type="EMBL" id="PQWO01000001">
    <property type="protein sequence ID" value="PZD75508.1"/>
    <property type="molecule type" value="Genomic_DNA"/>
</dbReference>
<dbReference type="Proteomes" id="UP000248857">
    <property type="component" value="Unassembled WGS sequence"/>
</dbReference>
<reference evidence="1 2" key="1">
    <citation type="journal article" date="2018" name="Sci. Rep.">
        <title>A novel species of the marine cyanobacterium Acaryochloris with a unique pigment content and lifestyle.</title>
        <authorList>
            <person name="Partensky F."/>
            <person name="Six C."/>
            <person name="Ratin M."/>
            <person name="Garczarek L."/>
            <person name="Vaulot D."/>
            <person name="Probert I."/>
            <person name="Calteau A."/>
            <person name="Gourvil P."/>
            <person name="Marie D."/>
            <person name="Grebert T."/>
            <person name="Bouchier C."/>
            <person name="Le Panse S."/>
            <person name="Gachenot M."/>
            <person name="Rodriguez F."/>
            <person name="Garrido J.L."/>
        </authorList>
    </citation>
    <scope>NUCLEOTIDE SEQUENCE [LARGE SCALE GENOMIC DNA]</scope>
    <source>
        <strain evidence="1 2">RCC1774</strain>
    </source>
</reference>
<accession>A0A2W1JQ83</accession>
<comment type="caution">
    <text evidence="1">The sequence shown here is derived from an EMBL/GenBank/DDBJ whole genome shotgun (WGS) entry which is preliminary data.</text>
</comment>
<sequence length="77" mass="9022">MKGSSLPKTNRQIVRKTTLVDAEALSDYADLSPEERLLMVWPLTVTAWKFKDPRRLSQYESSQHTQNQLWAWEKDNS</sequence>
<name>A0A2W1JQ83_9CYAN</name>
<organism evidence="1 2">
    <name type="scientific">Acaryochloris thomasi RCC1774</name>
    <dbReference type="NCBI Taxonomy" id="1764569"/>
    <lineage>
        <taxon>Bacteria</taxon>
        <taxon>Bacillati</taxon>
        <taxon>Cyanobacteriota</taxon>
        <taxon>Cyanophyceae</taxon>
        <taxon>Acaryochloridales</taxon>
        <taxon>Acaryochloridaceae</taxon>
        <taxon>Acaryochloris</taxon>
        <taxon>Acaryochloris thomasi</taxon>
    </lineage>
</organism>
<protein>
    <submittedName>
        <fullName evidence="1">Uncharacterized protein</fullName>
    </submittedName>
</protein>
<keyword evidence="2" id="KW-1185">Reference proteome</keyword>
<proteinExistence type="predicted"/>